<protein>
    <submittedName>
        <fullName evidence="1">Phenol 2-monooxygenase P4 subunit</fullName>
    </submittedName>
</protein>
<dbReference type="InterPro" id="IPR043010">
    <property type="entry name" value="Phenol_hydroxylase_sf"/>
</dbReference>
<reference evidence="1 2" key="1">
    <citation type="submission" date="2019-06" db="EMBL/GenBank/DDBJ databases">
        <title>Sequencing the genomes of 1000 actinobacteria strains.</title>
        <authorList>
            <person name="Klenk H.-P."/>
        </authorList>
    </citation>
    <scope>NUCLEOTIDE SEQUENCE [LARGE SCALE GENOMIC DNA]</scope>
    <source>
        <strain evidence="1 2">DSM 8251</strain>
    </source>
</reference>
<accession>A0A542ZDL6</accession>
<evidence type="ECO:0000313" key="1">
    <source>
        <dbReference type="EMBL" id="TQL58446.1"/>
    </source>
</evidence>
<dbReference type="AlphaFoldDB" id="A0A542ZDL6"/>
<evidence type="ECO:0000313" key="2">
    <source>
        <dbReference type="Proteomes" id="UP000316196"/>
    </source>
</evidence>
<dbReference type="OrthoDB" id="9806186at2"/>
<name>A0A542ZDL6_9ACTN</name>
<dbReference type="EMBL" id="VFOR01000002">
    <property type="protein sequence ID" value="TQL58446.1"/>
    <property type="molecule type" value="Genomic_DNA"/>
</dbReference>
<keyword evidence="1" id="KW-0560">Oxidoreductase</keyword>
<organism evidence="1 2">
    <name type="scientific">Propioniferax innocua</name>
    <dbReference type="NCBI Taxonomy" id="1753"/>
    <lineage>
        <taxon>Bacteria</taxon>
        <taxon>Bacillati</taxon>
        <taxon>Actinomycetota</taxon>
        <taxon>Actinomycetes</taxon>
        <taxon>Propionibacteriales</taxon>
        <taxon>Propionibacteriaceae</taxon>
        <taxon>Propioniferax</taxon>
    </lineage>
</organism>
<sequence>MGETLGTYNFPSRSAVENYDGDMIVHIWIKGRSLLPCAAAVRVPQTMPWSEFHETQVKPLIDADAFFDHSKTISWELVGEPFTPEDGKSLVDNGISHKNTVSILTA</sequence>
<keyword evidence="2" id="KW-1185">Reference proteome</keyword>
<comment type="caution">
    <text evidence="1">The sequence shown here is derived from an EMBL/GenBank/DDBJ whole genome shotgun (WGS) entry which is preliminary data.</text>
</comment>
<dbReference type="Gene3D" id="3.10.20.560">
    <property type="entry name" value="Phenol hydroxylase"/>
    <property type="match status" value="1"/>
</dbReference>
<gene>
    <name evidence="1" type="ORF">FB460_2309</name>
</gene>
<proteinExistence type="predicted"/>
<dbReference type="RefSeq" id="WP_142094229.1">
    <property type="nucleotide sequence ID" value="NZ_BAAAMD010000002.1"/>
</dbReference>
<keyword evidence="1" id="KW-0503">Monooxygenase</keyword>
<dbReference type="Proteomes" id="UP000316196">
    <property type="component" value="Unassembled WGS sequence"/>
</dbReference>
<dbReference type="GO" id="GO:0004497">
    <property type="term" value="F:monooxygenase activity"/>
    <property type="evidence" value="ECO:0007669"/>
    <property type="project" value="UniProtKB-KW"/>
</dbReference>